<evidence type="ECO:0000256" key="2">
    <source>
        <dbReference type="ARBA" id="ARBA00022694"/>
    </source>
</evidence>
<evidence type="ECO:0000259" key="4">
    <source>
        <dbReference type="Pfam" id="PF21238"/>
    </source>
</evidence>
<sequence length="93" mass="10542">MTATPKVLVGGYTCIFVYHNRPPESIIPHRVNRLETQAGTYIKEFVHGDFGRTRPSLAELLGVDHGEVDILELDVENVDMVWPPVLENPVKFR</sequence>
<dbReference type="PANTHER" id="PTHR21568">
    <property type="entry name" value="TRNA PSEUDOURIDINE SYNTHASE PUS10"/>
    <property type="match status" value="1"/>
</dbReference>
<dbReference type="InterPro" id="IPR048741">
    <property type="entry name" value="Pus10-like_C"/>
</dbReference>
<feature type="domain" description="Pus10-like C-terminal" evidence="4">
    <location>
        <begin position="32"/>
        <end position="79"/>
    </location>
</feature>
<dbReference type="PANTHER" id="PTHR21568:SF0">
    <property type="entry name" value="TRNA PSEUDOURIDINE SYNTHASE PUS10"/>
    <property type="match status" value="1"/>
</dbReference>
<dbReference type="Pfam" id="PF21238">
    <property type="entry name" value="Pus10_C"/>
    <property type="match status" value="1"/>
</dbReference>
<reference evidence="6" key="1">
    <citation type="submission" date="2010-08" db="EMBL/GenBank/DDBJ databases">
        <authorList>
            <consortium name="Caenorhabditis japonica Sequencing Consortium"/>
            <person name="Wilson R.K."/>
        </authorList>
    </citation>
    <scope>NUCLEOTIDE SEQUENCE [LARGE SCALE GENOMIC DNA]</scope>
    <source>
        <strain evidence="6">DF5081</strain>
    </source>
</reference>
<dbReference type="GO" id="GO:0031119">
    <property type="term" value="P:tRNA pseudouridine synthesis"/>
    <property type="evidence" value="ECO:0007669"/>
    <property type="project" value="TreeGrafter"/>
</dbReference>
<keyword evidence="6" id="KW-1185">Reference proteome</keyword>
<dbReference type="EnsemblMetazoa" id="CJA33399.1">
    <property type="protein sequence ID" value="CJA33399.1"/>
    <property type="gene ID" value="WBGene00209246"/>
</dbReference>
<dbReference type="GO" id="GO:0160148">
    <property type="term" value="F:tRNA pseudouridine(55) synthase activity"/>
    <property type="evidence" value="ECO:0007669"/>
    <property type="project" value="UniProtKB-EC"/>
</dbReference>
<evidence type="ECO:0000256" key="1">
    <source>
        <dbReference type="ARBA" id="ARBA00012787"/>
    </source>
</evidence>
<dbReference type="InterPro" id="IPR039894">
    <property type="entry name" value="Pus10-like"/>
</dbReference>
<keyword evidence="3" id="KW-0413">Isomerase</keyword>
<proteinExistence type="predicted"/>
<evidence type="ECO:0000313" key="6">
    <source>
        <dbReference type="Proteomes" id="UP000005237"/>
    </source>
</evidence>
<dbReference type="Gene3D" id="3.30.70.3190">
    <property type="match status" value="1"/>
</dbReference>
<name>A0A8R1EGU7_CAEJA</name>
<accession>A0A8R1EGU7</accession>
<evidence type="ECO:0000313" key="5">
    <source>
        <dbReference type="EnsemblMetazoa" id="CJA33399.1"/>
    </source>
</evidence>
<organism evidence="5 6">
    <name type="scientific">Caenorhabditis japonica</name>
    <dbReference type="NCBI Taxonomy" id="281687"/>
    <lineage>
        <taxon>Eukaryota</taxon>
        <taxon>Metazoa</taxon>
        <taxon>Ecdysozoa</taxon>
        <taxon>Nematoda</taxon>
        <taxon>Chromadorea</taxon>
        <taxon>Rhabditida</taxon>
        <taxon>Rhabditina</taxon>
        <taxon>Rhabditomorpha</taxon>
        <taxon>Rhabditoidea</taxon>
        <taxon>Rhabditidae</taxon>
        <taxon>Peloderinae</taxon>
        <taxon>Caenorhabditis</taxon>
    </lineage>
</organism>
<dbReference type="AlphaFoldDB" id="A0A8R1EGU7"/>
<evidence type="ECO:0000256" key="3">
    <source>
        <dbReference type="ARBA" id="ARBA00023235"/>
    </source>
</evidence>
<protein>
    <recommendedName>
        <fullName evidence="1">tRNA pseudouridine(55) synthase</fullName>
        <ecNumber evidence="1">5.4.99.25</ecNumber>
    </recommendedName>
</protein>
<keyword evidence="2" id="KW-0819">tRNA processing</keyword>
<reference evidence="5" key="2">
    <citation type="submission" date="2022-06" db="UniProtKB">
        <authorList>
            <consortium name="EnsemblMetazoa"/>
        </authorList>
    </citation>
    <scope>IDENTIFICATION</scope>
    <source>
        <strain evidence="5">DF5081</strain>
    </source>
</reference>
<dbReference type="EC" id="5.4.99.25" evidence="1"/>
<dbReference type="Proteomes" id="UP000005237">
    <property type="component" value="Unassembled WGS sequence"/>
</dbReference>